<name>A0A6F8TGH0_ACIBA</name>
<gene>
    <name evidence="1" type="ORF">ATCC19606_17240</name>
</gene>
<organism evidence="1">
    <name type="scientific">Acinetobacter baumannii</name>
    <dbReference type="NCBI Taxonomy" id="470"/>
    <lineage>
        <taxon>Bacteria</taxon>
        <taxon>Pseudomonadati</taxon>
        <taxon>Pseudomonadota</taxon>
        <taxon>Gammaproteobacteria</taxon>
        <taxon>Moraxellales</taxon>
        <taxon>Moraxellaceae</taxon>
        <taxon>Acinetobacter</taxon>
        <taxon>Acinetobacter calcoaceticus/baumannii complex</taxon>
    </lineage>
</organism>
<reference evidence="1" key="1">
    <citation type="submission" date="2020-03" db="EMBL/GenBank/DDBJ databases">
        <title>Complete genome sequence of Acinetobacter baumannii ATCC19606T, which is a model strain for tolerization of antimicrobial agents.</title>
        <authorList>
            <person name="Tsubouchi T."/>
            <person name="Suzuki M."/>
            <person name="Niki M."/>
            <person name="Oinuma K."/>
            <person name="Niki M."/>
            <person name="Shibayama K."/>
            <person name="Kakeya H."/>
            <person name="Kaneko Y."/>
        </authorList>
    </citation>
    <scope>NUCLEOTIDE SEQUENCE</scope>
    <source>
        <strain evidence="1">ATCC19606</strain>
    </source>
</reference>
<dbReference type="AlphaFoldDB" id="A0A6F8TGH0"/>
<protein>
    <submittedName>
        <fullName evidence="1">Uncharacterized protein</fullName>
    </submittedName>
</protein>
<proteinExistence type="predicted"/>
<dbReference type="EMBL" id="AP022836">
    <property type="protein sequence ID" value="BCA99388.1"/>
    <property type="molecule type" value="Genomic_DNA"/>
</dbReference>
<sequence>MLRLSYSSRSLNADRSRYLKAHYKIVFLEYFYLRGIFNTKKIRFIFSKLSNLNQATISLSIS</sequence>
<evidence type="ECO:0000313" key="1">
    <source>
        <dbReference type="EMBL" id="BCA99388.1"/>
    </source>
</evidence>
<accession>A0A6F8TGH0</accession>